<proteinExistence type="predicted"/>
<evidence type="ECO:0000313" key="1">
    <source>
        <dbReference type="EMBL" id="CAB0000723.1"/>
    </source>
</evidence>
<sequence>MVFTSTEVPGPKHPYQGTCTVVPTPESKYLTELHGIWRIRFVSRTPAVEPVSYV</sequence>
<dbReference type="Proteomes" id="UP000479000">
    <property type="component" value="Unassembled WGS sequence"/>
</dbReference>
<evidence type="ECO:0000313" key="2">
    <source>
        <dbReference type="Proteomes" id="UP000479000"/>
    </source>
</evidence>
<feature type="non-terminal residue" evidence="1">
    <location>
        <position position="54"/>
    </location>
</feature>
<organism evidence="1 2">
    <name type="scientific">Nesidiocoris tenuis</name>
    <dbReference type="NCBI Taxonomy" id="355587"/>
    <lineage>
        <taxon>Eukaryota</taxon>
        <taxon>Metazoa</taxon>
        <taxon>Ecdysozoa</taxon>
        <taxon>Arthropoda</taxon>
        <taxon>Hexapoda</taxon>
        <taxon>Insecta</taxon>
        <taxon>Pterygota</taxon>
        <taxon>Neoptera</taxon>
        <taxon>Paraneoptera</taxon>
        <taxon>Hemiptera</taxon>
        <taxon>Heteroptera</taxon>
        <taxon>Panheteroptera</taxon>
        <taxon>Cimicomorpha</taxon>
        <taxon>Miridae</taxon>
        <taxon>Dicyphina</taxon>
        <taxon>Nesidiocoris</taxon>
    </lineage>
</organism>
<keyword evidence="2" id="KW-1185">Reference proteome</keyword>
<dbReference type="AlphaFoldDB" id="A0A6H5GC88"/>
<protein>
    <submittedName>
        <fullName evidence="1">Uncharacterized protein</fullName>
    </submittedName>
</protein>
<dbReference type="EMBL" id="CADCXU010009831">
    <property type="protein sequence ID" value="CAB0000723.1"/>
    <property type="molecule type" value="Genomic_DNA"/>
</dbReference>
<name>A0A6H5GC88_9HEMI</name>
<gene>
    <name evidence="1" type="ORF">NTEN_LOCUS6510</name>
</gene>
<reference evidence="1 2" key="1">
    <citation type="submission" date="2020-02" db="EMBL/GenBank/DDBJ databases">
        <authorList>
            <person name="Ferguson B K."/>
        </authorList>
    </citation>
    <scope>NUCLEOTIDE SEQUENCE [LARGE SCALE GENOMIC DNA]</scope>
</reference>
<accession>A0A6H5GC88</accession>